<evidence type="ECO:0008006" key="4">
    <source>
        <dbReference type="Google" id="ProtNLM"/>
    </source>
</evidence>
<dbReference type="Proteomes" id="UP000296706">
    <property type="component" value="Chromosome"/>
</dbReference>
<sequence length="65" mass="6793">MTATDPPSVVGQLPGGVELLVVVLLVVLLLSVPVVVLLIALRLVDTEDRADARSEAVADSDDLDE</sequence>
<keyword evidence="1" id="KW-0812">Transmembrane</keyword>
<dbReference type="KEGG" id="hsn:DV733_07670"/>
<dbReference type="EMBL" id="CP031310">
    <property type="protein sequence ID" value="QCC51124.1"/>
    <property type="molecule type" value="Genomic_DNA"/>
</dbReference>
<proteinExistence type="predicted"/>
<dbReference type="STRING" id="1457250.GCA_000755225_01374"/>
<dbReference type="RefSeq" id="WP_049995262.1">
    <property type="nucleotide sequence ID" value="NZ_CP031310.1"/>
</dbReference>
<evidence type="ECO:0000256" key="1">
    <source>
        <dbReference type="SAM" id="Phobius"/>
    </source>
</evidence>
<gene>
    <name evidence="2" type="ORF">DV733_07670</name>
</gene>
<keyword evidence="1" id="KW-1133">Transmembrane helix</keyword>
<accession>A0A4D6HAL5</accession>
<reference evidence="2 3" key="1">
    <citation type="journal article" date="2019" name="Nat. Commun.">
        <title>A new type of DNA phosphorothioation-based antiviral system in archaea.</title>
        <authorList>
            <person name="Xiong L."/>
            <person name="Liu S."/>
            <person name="Chen S."/>
            <person name="Xiao Y."/>
            <person name="Zhu B."/>
            <person name="Gao Y."/>
            <person name="Zhang Y."/>
            <person name="Chen B."/>
            <person name="Luo J."/>
            <person name="Deng Z."/>
            <person name="Chen X."/>
            <person name="Wang L."/>
            <person name="Chen S."/>
        </authorList>
    </citation>
    <scope>NUCLEOTIDE SEQUENCE [LARGE SCALE GENOMIC DNA]</scope>
    <source>
        <strain evidence="2 3">CBA1105</strain>
    </source>
</reference>
<dbReference type="GeneID" id="39847733"/>
<organism evidence="2 3">
    <name type="scientific">Halapricum salinum</name>
    <dbReference type="NCBI Taxonomy" id="1457250"/>
    <lineage>
        <taxon>Archaea</taxon>
        <taxon>Methanobacteriati</taxon>
        <taxon>Methanobacteriota</taxon>
        <taxon>Stenosarchaea group</taxon>
        <taxon>Halobacteria</taxon>
        <taxon>Halobacteriales</taxon>
        <taxon>Haloarculaceae</taxon>
        <taxon>Halapricum</taxon>
    </lineage>
</organism>
<keyword evidence="3" id="KW-1185">Reference proteome</keyword>
<dbReference type="AlphaFoldDB" id="A0A4D6HAL5"/>
<feature type="transmembrane region" description="Helical" evidence="1">
    <location>
        <begin position="20"/>
        <end position="44"/>
    </location>
</feature>
<evidence type="ECO:0000313" key="3">
    <source>
        <dbReference type="Proteomes" id="UP000296706"/>
    </source>
</evidence>
<keyword evidence="1" id="KW-0472">Membrane</keyword>
<name>A0A4D6HAL5_9EURY</name>
<protein>
    <recommendedName>
        <fullName evidence="4">Preprotein translocase subunit TatA</fullName>
    </recommendedName>
</protein>
<evidence type="ECO:0000313" key="2">
    <source>
        <dbReference type="EMBL" id="QCC51124.1"/>
    </source>
</evidence>